<evidence type="ECO:0000256" key="6">
    <source>
        <dbReference type="SAM" id="SignalP"/>
    </source>
</evidence>
<name>A0A1U7DA65_9RHOB</name>
<dbReference type="OrthoDB" id="7822595at2"/>
<evidence type="ECO:0000256" key="3">
    <source>
        <dbReference type="ARBA" id="ARBA00022448"/>
    </source>
</evidence>
<keyword evidence="8" id="KW-1185">Reference proteome</keyword>
<dbReference type="InterPro" id="IPR018389">
    <property type="entry name" value="DctP_fam"/>
</dbReference>
<dbReference type="PANTHER" id="PTHR33376:SF7">
    <property type="entry name" value="C4-DICARBOXYLATE-BINDING PROTEIN DCTB"/>
    <property type="match status" value="1"/>
</dbReference>
<reference evidence="7 8" key="1">
    <citation type="submission" date="2016-03" db="EMBL/GenBank/DDBJ databases">
        <title>Deep-sea bacteria in the southern Pacific.</title>
        <authorList>
            <person name="Tang K."/>
        </authorList>
    </citation>
    <scope>NUCLEOTIDE SEQUENCE [LARGE SCALE GENOMIC DNA]</scope>
    <source>
        <strain evidence="7 8">JLT2016</strain>
    </source>
</reference>
<comment type="similarity">
    <text evidence="2">Belongs to the bacterial solute-binding protein 7 family.</text>
</comment>
<keyword evidence="3" id="KW-0813">Transport</keyword>
<proteinExistence type="inferred from homology"/>
<dbReference type="PANTHER" id="PTHR33376">
    <property type="match status" value="1"/>
</dbReference>
<comment type="subcellular location">
    <subcellularLocation>
        <location evidence="1">Periplasm</location>
    </subcellularLocation>
</comment>
<dbReference type="NCBIfam" id="NF037995">
    <property type="entry name" value="TRAP_S1"/>
    <property type="match status" value="1"/>
</dbReference>
<dbReference type="Gene3D" id="3.40.190.170">
    <property type="entry name" value="Bacterial extracellular solute-binding protein, family 7"/>
    <property type="match status" value="1"/>
</dbReference>
<dbReference type="RefSeq" id="WP_017468880.1">
    <property type="nucleotide sequence ID" value="NZ_BMEW01000001.1"/>
</dbReference>
<evidence type="ECO:0000256" key="4">
    <source>
        <dbReference type="ARBA" id="ARBA00022729"/>
    </source>
</evidence>
<dbReference type="Proteomes" id="UP000186559">
    <property type="component" value="Chromosome"/>
</dbReference>
<feature type="chain" id="PRO_5010590038" evidence="6">
    <location>
        <begin position="30"/>
        <end position="341"/>
    </location>
</feature>
<dbReference type="STRING" id="1229727.Ga0080559_TMP4170"/>
<dbReference type="EMBL" id="CP014796">
    <property type="protein sequence ID" value="APX24966.1"/>
    <property type="molecule type" value="Genomic_DNA"/>
</dbReference>
<dbReference type="GO" id="GO:0055085">
    <property type="term" value="P:transmembrane transport"/>
    <property type="evidence" value="ECO:0007669"/>
    <property type="project" value="InterPro"/>
</dbReference>
<gene>
    <name evidence="7" type="ORF">Ga0080559_TMP4170</name>
</gene>
<evidence type="ECO:0000313" key="8">
    <source>
        <dbReference type="Proteomes" id="UP000186559"/>
    </source>
</evidence>
<organism evidence="7 8">
    <name type="scientific">Salipiger profundus</name>
    <dbReference type="NCBI Taxonomy" id="1229727"/>
    <lineage>
        <taxon>Bacteria</taxon>
        <taxon>Pseudomonadati</taxon>
        <taxon>Pseudomonadota</taxon>
        <taxon>Alphaproteobacteria</taxon>
        <taxon>Rhodobacterales</taxon>
        <taxon>Roseobacteraceae</taxon>
        <taxon>Salipiger</taxon>
    </lineage>
</organism>
<dbReference type="Pfam" id="PF03480">
    <property type="entry name" value="DctP"/>
    <property type="match status" value="1"/>
</dbReference>
<dbReference type="InterPro" id="IPR038404">
    <property type="entry name" value="TRAP_DctP_sf"/>
</dbReference>
<feature type="signal peptide" evidence="6">
    <location>
        <begin position="1"/>
        <end position="29"/>
    </location>
</feature>
<evidence type="ECO:0000256" key="5">
    <source>
        <dbReference type="ARBA" id="ARBA00022764"/>
    </source>
</evidence>
<dbReference type="AlphaFoldDB" id="A0A1U7DA65"/>
<sequence precursor="true">MTGPAYRKTGLGLALAATTALTATSAAQAETMIVATDLPPTHFVSVQGVERLMNCITEAAGDEIDFNYFPSGQLVKRDEGVSALQKGLAQLTFSTIAAETATVPLQSVTVLPGMFESAVDGVEAWRAAISTDGALKDELESVGVKPIQMSLLAPYQIMGTQNYADIADWQGKKIRTTGSALNFLVDSIGAVSVEMSANDLYTAMQRGTVDGTILSFASATPYSVNEVATHMSENASFGTSASWIGMSQEYFDSLSPEHQQIVDECGKTTELELAAWVDENEGRIRDEYREQGIEIYELSDDQLAAFSEAMAPVENDFVSRLESRDLPAQEALDLFKEQLAN</sequence>
<evidence type="ECO:0000313" key="7">
    <source>
        <dbReference type="EMBL" id="APX24966.1"/>
    </source>
</evidence>
<dbReference type="KEGG" id="tpro:Ga0080559_TMP4170"/>
<dbReference type="GO" id="GO:0042597">
    <property type="term" value="C:periplasmic space"/>
    <property type="evidence" value="ECO:0007669"/>
    <property type="project" value="UniProtKB-SubCell"/>
</dbReference>
<evidence type="ECO:0000256" key="1">
    <source>
        <dbReference type="ARBA" id="ARBA00004418"/>
    </source>
</evidence>
<keyword evidence="4 6" id="KW-0732">Signal</keyword>
<evidence type="ECO:0000256" key="2">
    <source>
        <dbReference type="ARBA" id="ARBA00009023"/>
    </source>
</evidence>
<accession>A0A1U7DA65</accession>
<dbReference type="CDD" id="cd13601">
    <property type="entry name" value="PBP2_TRAP_DctP1_3_4_like"/>
    <property type="match status" value="1"/>
</dbReference>
<keyword evidence="5" id="KW-0574">Periplasm</keyword>
<protein>
    <submittedName>
        <fullName evidence="7">TRAP-type C4-dicarboxylate transport system, periplasmic component</fullName>
    </submittedName>
</protein>